<dbReference type="SMART" id="SM00342">
    <property type="entry name" value="HTH_ARAC"/>
    <property type="match status" value="1"/>
</dbReference>
<reference evidence="5 6" key="1">
    <citation type="submission" date="2021-07" db="EMBL/GenBank/DDBJ databases">
        <title>Shewanella sp. nov, isolated from SCS.</title>
        <authorList>
            <person name="Cao W.R."/>
        </authorList>
    </citation>
    <scope>NUCLEOTIDE SEQUENCE [LARGE SCALE GENOMIC DNA]</scope>
    <source>
        <strain evidence="5 6">NR704-98</strain>
    </source>
</reference>
<keyword evidence="1" id="KW-0805">Transcription regulation</keyword>
<dbReference type="Pfam" id="PF12833">
    <property type="entry name" value="HTH_18"/>
    <property type="match status" value="1"/>
</dbReference>
<dbReference type="PANTHER" id="PTHR47894">
    <property type="entry name" value="HTH-TYPE TRANSCRIPTIONAL REGULATOR GADX"/>
    <property type="match status" value="1"/>
</dbReference>
<dbReference type="Gene3D" id="1.10.10.60">
    <property type="entry name" value="Homeodomain-like"/>
    <property type="match status" value="1"/>
</dbReference>
<dbReference type="Proteomes" id="UP001195963">
    <property type="component" value="Unassembled WGS sequence"/>
</dbReference>
<keyword evidence="2" id="KW-0238">DNA-binding</keyword>
<protein>
    <submittedName>
        <fullName evidence="5">AraC family transcriptional regulator</fullName>
    </submittedName>
</protein>
<accession>A0ABS7DZE1</accession>
<dbReference type="InterPro" id="IPR020449">
    <property type="entry name" value="Tscrpt_reg_AraC-type_HTH"/>
</dbReference>
<evidence type="ECO:0000256" key="1">
    <source>
        <dbReference type="ARBA" id="ARBA00023015"/>
    </source>
</evidence>
<organism evidence="5 6">
    <name type="scientific">Shewanella nanhaiensis</name>
    <dbReference type="NCBI Taxonomy" id="2864872"/>
    <lineage>
        <taxon>Bacteria</taxon>
        <taxon>Pseudomonadati</taxon>
        <taxon>Pseudomonadota</taxon>
        <taxon>Gammaproteobacteria</taxon>
        <taxon>Alteromonadales</taxon>
        <taxon>Shewanellaceae</taxon>
        <taxon>Shewanella</taxon>
    </lineage>
</organism>
<keyword evidence="6" id="KW-1185">Reference proteome</keyword>
<evidence type="ECO:0000256" key="3">
    <source>
        <dbReference type="ARBA" id="ARBA00023163"/>
    </source>
</evidence>
<dbReference type="InterPro" id="IPR018060">
    <property type="entry name" value="HTH_AraC"/>
</dbReference>
<name>A0ABS7DZE1_9GAMM</name>
<evidence type="ECO:0000256" key="2">
    <source>
        <dbReference type="ARBA" id="ARBA00023125"/>
    </source>
</evidence>
<sequence>MKPLISDIVNGHSSQGRLTTSPAKYTTIAAWSLAVARTLSASGIEPNPVFETAGLSLPQLESAPDSRVAIDLMTPFWRDIEAVTQLSSFGLKVGQYAYPMHFRALGRLMMTSDTLAQAFERLPSYYALISNSAAIKLQRTPQLIGFTITPLDGVEISHMAIDAFFSTLMHHGDLMIGDSRFIHSVDLMRTEPKDSSAWRDCFKAPVAFDRQENCMWMDRGMLERSTLMANSELAAENEHQVRQYLDQMQALTWKEKSYQAIHAMLVTGEPTAAKVAQLYNISERSLSRYLKKEETSFRALLQDKRKELAHYYLGQSELSVTQLADKLGYTCLSNFTRAFHLWYGVSPSEYRVQRLSSSTTDNGKDTG</sequence>
<dbReference type="PROSITE" id="PS01124">
    <property type="entry name" value="HTH_ARAC_FAMILY_2"/>
    <property type="match status" value="1"/>
</dbReference>
<keyword evidence="3" id="KW-0804">Transcription</keyword>
<dbReference type="PANTHER" id="PTHR47894:SF1">
    <property type="entry name" value="HTH-TYPE TRANSCRIPTIONAL REGULATOR VQSM"/>
    <property type="match status" value="1"/>
</dbReference>
<evidence type="ECO:0000313" key="5">
    <source>
        <dbReference type="EMBL" id="MBW8182717.1"/>
    </source>
</evidence>
<gene>
    <name evidence="5" type="ORF">K0625_03495</name>
</gene>
<dbReference type="Pfam" id="PF12625">
    <property type="entry name" value="Arabinose_bd"/>
    <property type="match status" value="1"/>
</dbReference>
<dbReference type="InterPro" id="IPR032687">
    <property type="entry name" value="AraC-type_N"/>
</dbReference>
<dbReference type="EMBL" id="JAHZST010000002">
    <property type="protein sequence ID" value="MBW8182717.1"/>
    <property type="molecule type" value="Genomic_DNA"/>
</dbReference>
<dbReference type="PRINTS" id="PR00032">
    <property type="entry name" value="HTHARAC"/>
</dbReference>
<comment type="caution">
    <text evidence="5">The sequence shown here is derived from an EMBL/GenBank/DDBJ whole genome shotgun (WGS) entry which is preliminary data.</text>
</comment>
<feature type="domain" description="HTH araC/xylS-type" evidence="4">
    <location>
        <begin position="255"/>
        <end position="353"/>
    </location>
</feature>
<evidence type="ECO:0000313" key="6">
    <source>
        <dbReference type="Proteomes" id="UP001195963"/>
    </source>
</evidence>
<proteinExistence type="predicted"/>
<dbReference type="SUPFAM" id="SSF46689">
    <property type="entry name" value="Homeodomain-like"/>
    <property type="match status" value="1"/>
</dbReference>
<dbReference type="RefSeq" id="WP_220108390.1">
    <property type="nucleotide sequence ID" value="NZ_JAHZST010000002.1"/>
</dbReference>
<evidence type="ECO:0000259" key="4">
    <source>
        <dbReference type="PROSITE" id="PS01124"/>
    </source>
</evidence>
<dbReference type="InterPro" id="IPR009057">
    <property type="entry name" value="Homeodomain-like_sf"/>
</dbReference>